<reference evidence="4" key="2">
    <citation type="submission" date="2020-09" db="EMBL/GenBank/DDBJ databases">
        <title>Reference genome assembly for Australian Ascochyta lentis isolate Al4.</title>
        <authorList>
            <person name="Lee R.C."/>
            <person name="Farfan-Caceres L.M."/>
            <person name="Debler J.W."/>
            <person name="Williams A.H."/>
            <person name="Henares B.M."/>
        </authorList>
    </citation>
    <scope>NUCLEOTIDE SEQUENCE</scope>
    <source>
        <strain evidence="4">Al4</strain>
    </source>
</reference>
<organism evidence="4 5">
    <name type="scientific">Ascochyta lentis</name>
    <dbReference type="NCBI Taxonomy" id="205686"/>
    <lineage>
        <taxon>Eukaryota</taxon>
        <taxon>Fungi</taxon>
        <taxon>Dikarya</taxon>
        <taxon>Ascomycota</taxon>
        <taxon>Pezizomycotina</taxon>
        <taxon>Dothideomycetes</taxon>
        <taxon>Pleosporomycetidae</taxon>
        <taxon>Pleosporales</taxon>
        <taxon>Pleosporineae</taxon>
        <taxon>Didymellaceae</taxon>
        <taxon>Ascochyta</taxon>
    </lineage>
</organism>
<proteinExistence type="predicted"/>
<dbReference type="InterPro" id="IPR039903">
    <property type="entry name" value="Zswim2"/>
</dbReference>
<evidence type="ECO:0000259" key="3">
    <source>
        <dbReference type="PROSITE" id="PS50097"/>
    </source>
</evidence>
<reference evidence="4" key="1">
    <citation type="submission" date="2018-12" db="EMBL/GenBank/DDBJ databases">
        <authorList>
            <person name="Syme R.A."/>
            <person name="Farfan-Caceres L."/>
            <person name="Lichtenzveig J."/>
        </authorList>
    </citation>
    <scope>NUCLEOTIDE SEQUENCE</scope>
    <source>
        <strain evidence="4">Al4</strain>
    </source>
</reference>
<evidence type="ECO:0000313" key="5">
    <source>
        <dbReference type="Proteomes" id="UP000651452"/>
    </source>
</evidence>
<dbReference type="InterPro" id="IPR001841">
    <property type="entry name" value="Znf_RING"/>
</dbReference>
<gene>
    <name evidence="4" type="ORF">EKO04_000449</name>
</gene>
<dbReference type="EMBL" id="RZGK01000002">
    <property type="protein sequence ID" value="KAF9701303.1"/>
    <property type="molecule type" value="Genomic_DNA"/>
</dbReference>
<name>A0A8H7MMD0_9PLEO</name>
<dbReference type="PROSITE" id="PS50097">
    <property type="entry name" value="BTB"/>
    <property type="match status" value="1"/>
</dbReference>
<sequence length="276" mass="31384">MPKLPRVSVRKKHGFCLGRTMVVLRVGAQNKIYRAHEDLLCASSPLFREHIQPNRQDAEGDCSICHEELLPGICELEYCRASCGGNFHASCLDKWEEQAAPAVAKCPLCRHDLTIPPARTRLLRTVSERAFDIYIEWLYRSKILVGTVDDEDWLEDLVEAYTVGLHLEDQRFNKAILQSIVEVCVQESEYPSLYALQMAYEKTPGPCNLRDLLVGLYAESDLEHAMDGIDTCGEEMPTEFWRDLTSALIKRRADAEDYTVESLTTELLPDLFPSDE</sequence>
<evidence type="ECO:0008006" key="6">
    <source>
        <dbReference type="Google" id="ProtNLM"/>
    </source>
</evidence>
<dbReference type="OrthoDB" id="8062037at2759"/>
<dbReference type="InterPro" id="IPR013083">
    <property type="entry name" value="Znf_RING/FYVE/PHD"/>
</dbReference>
<feature type="domain" description="BTB" evidence="3">
    <location>
        <begin position="20"/>
        <end position="147"/>
    </location>
</feature>
<dbReference type="PROSITE" id="PS50089">
    <property type="entry name" value="ZF_RING_2"/>
    <property type="match status" value="1"/>
</dbReference>
<keyword evidence="1" id="KW-0862">Zinc</keyword>
<accession>A0A8H7MMD0</accession>
<comment type="caution">
    <text evidence="4">The sequence shown here is derived from an EMBL/GenBank/DDBJ whole genome shotgun (WGS) entry which is preliminary data.</text>
</comment>
<dbReference type="Proteomes" id="UP000651452">
    <property type="component" value="Unassembled WGS sequence"/>
</dbReference>
<dbReference type="GO" id="GO:0061630">
    <property type="term" value="F:ubiquitin protein ligase activity"/>
    <property type="evidence" value="ECO:0007669"/>
    <property type="project" value="InterPro"/>
</dbReference>
<feature type="domain" description="RING-type" evidence="2">
    <location>
        <begin position="62"/>
        <end position="110"/>
    </location>
</feature>
<dbReference type="SUPFAM" id="SSF57850">
    <property type="entry name" value="RING/U-box"/>
    <property type="match status" value="1"/>
</dbReference>
<dbReference type="GO" id="GO:0008270">
    <property type="term" value="F:zinc ion binding"/>
    <property type="evidence" value="ECO:0007669"/>
    <property type="project" value="UniProtKB-KW"/>
</dbReference>
<dbReference type="Gene3D" id="3.30.40.10">
    <property type="entry name" value="Zinc/RING finger domain, C3HC4 (zinc finger)"/>
    <property type="match status" value="1"/>
</dbReference>
<keyword evidence="1" id="KW-0479">Metal-binding</keyword>
<dbReference type="PANTHER" id="PTHR21540:SF0">
    <property type="entry name" value="PHD FAMILY PROTEIN"/>
    <property type="match status" value="1"/>
</dbReference>
<protein>
    <recommendedName>
        <fullName evidence="6">RING-type domain-containing protein</fullName>
    </recommendedName>
</protein>
<evidence type="ECO:0000256" key="1">
    <source>
        <dbReference type="PROSITE-ProRule" id="PRU00175"/>
    </source>
</evidence>
<evidence type="ECO:0000313" key="4">
    <source>
        <dbReference type="EMBL" id="KAF9701303.1"/>
    </source>
</evidence>
<keyword evidence="1" id="KW-0863">Zinc-finger</keyword>
<evidence type="ECO:0000259" key="2">
    <source>
        <dbReference type="PROSITE" id="PS50089"/>
    </source>
</evidence>
<dbReference type="PANTHER" id="PTHR21540">
    <property type="entry name" value="RING FINGER AND SWIM DOMAIN-CONTAINING PROTEIN 2"/>
    <property type="match status" value="1"/>
</dbReference>
<dbReference type="AlphaFoldDB" id="A0A8H7MMD0"/>
<keyword evidence="5" id="KW-1185">Reference proteome</keyword>
<dbReference type="InterPro" id="IPR000210">
    <property type="entry name" value="BTB/POZ_dom"/>
</dbReference>